<evidence type="ECO:0000313" key="1">
    <source>
        <dbReference type="EMBL" id="EUC27451.1"/>
    </source>
</evidence>
<proteinExistence type="predicted"/>
<feature type="non-terminal residue" evidence="1">
    <location>
        <position position="1"/>
    </location>
</feature>
<sequence length="60" mass="6905">LEIFWIENLHPCRPPSCLHSLTCRLSPFLCVRNLSDSYSGVEASWGFLFLFFCSFGVDFV</sequence>
<reference evidence="1 2" key="1">
    <citation type="journal article" date="2013" name="PLoS Genet.">
        <title>Comparative genome structure, secondary metabolite, and effector coding capacity across Cochliobolus pathogens.</title>
        <authorList>
            <person name="Condon B.J."/>
            <person name="Leng Y."/>
            <person name="Wu D."/>
            <person name="Bushley K.E."/>
            <person name="Ohm R.A."/>
            <person name="Otillar R."/>
            <person name="Martin J."/>
            <person name="Schackwitz W."/>
            <person name="Grimwood J."/>
            <person name="MohdZainudin N."/>
            <person name="Xue C."/>
            <person name="Wang R."/>
            <person name="Manning V.A."/>
            <person name="Dhillon B."/>
            <person name="Tu Z.J."/>
            <person name="Steffenson B.J."/>
            <person name="Salamov A."/>
            <person name="Sun H."/>
            <person name="Lowry S."/>
            <person name="LaButti K."/>
            <person name="Han J."/>
            <person name="Copeland A."/>
            <person name="Lindquist E."/>
            <person name="Barry K."/>
            <person name="Schmutz J."/>
            <person name="Baker S.E."/>
            <person name="Ciuffetti L.M."/>
            <person name="Grigoriev I.V."/>
            <person name="Zhong S."/>
            <person name="Turgeon B.G."/>
        </authorList>
    </citation>
    <scope>NUCLEOTIDE SEQUENCE [LARGE SCALE GENOMIC DNA]</scope>
    <source>
        <strain evidence="1 2">26-R-13</strain>
    </source>
</reference>
<dbReference type="EMBL" id="KI964926">
    <property type="protein sequence ID" value="EUC27451.1"/>
    <property type="molecule type" value="Genomic_DNA"/>
</dbReference>
<evidence type="ECO:0000313" key="2">
    <source>
        <dbReference type="Proteomes" id="UP000053841"/>
    </source>
</evidence>
<protein>
    <submittedName>
        <fullName evidence="1">Uncharacterized protein</fullName>
    </submittedName>
</protein>
<dbReference type="KEGG" id="bze:COCCADRAFT_111659"/>
<accession>W6Y8P0</accession>
<dbReference type="Proteomes" id="UP000053841">
    <property type="component" value="Unassembled WGS sequence"/>
</dbReference>
<name>W6Y8P0_COCC2</name>
<dbReference type="AlphaFoldDB" id="W6Y8P0"/>
<dbReference type="HOGENOM" id="CLU_2941381_0_0_1"/>
<keyword evidence="2" id="KW-1185">Reference proteome</keyword>
<organism evidence="1 2">
    <name type="scientific">Cochliobolus carbonum (strain 26-R-13)</name>
    <name type="common">Maize leaf spot fungus</name>
    <name type="synonym">Bipolaris zeicola</name>
    <dbReference type="NCBI Taxonomy" id="930089"/>
    <lineage>
        <taxon>Eukaryota</taxon>
        <taxon>Fungi</taxon>
        <taxon>Dikarya</taxon>
        <taxon>Ascomycota</taxon>
        <taxon>Pezizomycotina</taxon>
        <taxon>Dothideomycetes</taxon>
        <taxon>Pleosporomycetidae</taxon>
        <taxon>Pleosporales</taxon>
        <taxon>Pleosporineae</taxon>
        <taxon>Pleosporaceae</taxon>
        <taxon>Bipolaris</taxon>
    </lineage>
</organism>
<dbReference type="RefSeq" id="XP_007718242.1">
    <property type="nucleotide sequence ID" value="XM_007720052.1"/>
</dbReference>
<gene>
    <name evidence="1" type="ORF">COCCADRAFT_111659</name>
</gene>
<dbReference type="GeneID" id="19144329"/>